<sequence>MWSTEATFRPRDPVKPTPPRPTRPRRISPRSAPSDRARPPAPTHARTHAGGPSARARARLAARLASKPAPEPPPAQRRCTPALRARPLCFAPAPLRTVPHVAAHSNAPAPVCRQCRDPPCRAPRIFAACAAHRGVQPRAPRRAPASARPASAPARRPPRNTCAVIEE</sequence>
<gene>
    <name evidence="3" type="primary">LOC109716627</name>
</gene>
<evidence type="ECO:0000313" key="3">
    <source>
        <dbReference type="RefSeq" id="XP_020097753.1"/>
    </source>
</evidence>
<feature type="region of interest" description="Disordered" evidence="1">
    <location>
        <begin position="1"/>
        <end position="80"/>
    </location>
</feature>
<feature type="compositionally biased region" description="Low complexity" evidence="1">
    <location>
        <begin position="142"/>
        <end position="154"/>
    </location>
</feature>
<feature type="region of interest" description="Disordered" evidence="1">
    <location>
        <begin position="133"/>
        <end position="167"/>
    </location>
</feature>
<reference evidence="3" key="2">
    <citation type="submission" date="2025-08" db="UniProtKB">
        <authorList>
            <consortium name="RefSeq"/>
        </authorList>
    </citation>
    <scope>IDENTIFICATION</scope>
    <source>
        <tissue evidence="3">Leaf</tissue>
    </source>
</reference>
<dbReference type="GeneID" id="109716627"/>
<keyword evidence="2" id="KW-1185">Reference proteome</keyword>
<name>A0A6P5FW64_ANACO</name>
<accession>A0A6P5FW64</accession>
<dbReference type="RefSeq" id="XP_020097753.1">
    <property type="nucleotide sequence ID" value="XM_020242164.1"/>
</dbReference>
<reference evidence="2" key="1">
    <citation type="journal article" date="2015" name="Nat. Genet.">
        <title>The pineapple genome and the evolution of CAM photosynthesis.</title>
        <authorList>
            <person name="Ming R."/>
            <person name="VanBuren R."/>
            <person name="Wai C.M."/>
            <person name="Tang H."/>
            <person name="Schatz M.C."/>
            <person name="Bowers J.E."/>
            <person name="Lyons E."/>
            <person name="Wang M.L."/>
            <person name="Chen J."/>
            <person name="Biggers E."/>
            <person name="Zhang J."/>
            <person name="Huang L."/>
            <person name="Zhang L."/>
            <person name="Miao W."/>
            <person name="Zhang J."/>
            <person name="Ye Z."/>
            <person name="Miao C."/>
            <person name="Lin Z."/>
            <person name="Wang H."/>
            <person name="Zhou H."/>
            <person name="Yim W.C."/>
            <person name="Priest H.D."/>
            <person name="Zheng C."/>
            <person name="Woodhouse M."/>
            <person name="Edger P.P."/>
            <person name="Guyot R."/>
            <person name="Guo H.B."/>
            <person name="Guo H."/>
            <person name="Zheng G."/>
            <person name="Singh R."/>
            <person name="Sharma A."/>
            <person name="Min X."/>
            <person name="Zheng Y."/>
            <person name="Lee H."/>
            <person name="Gurtowski J."/>
            <person name="Sedlazeck F.J."/>
            <person name="Harkess A."/>
            <person name="McKain M.R."/>
            <person name="Liao Z."/>
            <person name="Fang J."/>
            <person name="Liu J."/>
            <person name="Zhang X."/>
            <person name="Zhang Q."/>
            <person name="Hu W."/>
            <person name="Qin Y."/>
            <person name="Wang K."/>
            <person name="Chen L.Y."/>
            <person name="Shirley N."/>
            <person name="Lin Y.R."/>
            <person name="Liu L.Y."/>
            <person name="Hernandez A.G."/>
            <person name="Wright C.L."/>
            <person name="Bulone V."/>
            <person name="Tuskan G.A."/>
            <person name="Heath K."/>
            <person name="Zee F."/>
            <person name="Moore P.H."/>
            <person name="Sunkar R."/>
            <person name="Leebens-Mack J.H."/>
            <person name="Mockler T."/>
            <person name="Bennetzen J.L."/>
            <person name="Freeling M."/>
            <person name="Sankoff D."/>
            <person name="Paterson A.H."/>
            <person name="Zhu X."/>
            <person name="Yang X."/>
            <person name="Smith J.A."/>
            <person name="Cushman J.C."/>
            <person name="Paull R.E."/>
            <person name="Yu Q."/>
        </authorList>
    </citation>
    <scope>NUCLEOTIDE SEQUENCE [LARGE SCALE GENOMIC DNA]</scope>
    <source>
        <strain evidence="2">cv. F153</strain>
    </source>
</reference>
<dbReference type="AlphaFoldDB" id="A0A6P5FW64"/>
<proteinExistence type="predicted"/>
<evidence type="ECO:0000313" key="2">
    <source>
        <dbReference type="Proteomes" id="UP000515123"/>
    </source>
</evidence>
<dbReference type="Proteomes" id="UP000515123">
    <property type="component" value="Linkage group 10"/>
</dbReference>
<organism evidence="2 3">
    <name type="scientific">Ananas comosus</name>
    <name type="common">Pineapple</name>
    <name type="synonym">Ananas ananas</name>
    <dbReference type="NCBI Taxonomy" id="4615"/>
    <lineage>
        <taxon>Eukaryota</taxon>
        <taxon>Viridiplantae</taxon>
        <taxon>Streptophyta</taxon>
        <taxon>Embryophyta</taxon>
        <taxon>Tracheophyta</taxon>
        <taxon>Spermatophyta</taxon>
        <taxon>Magnoliopsida</taxon>
        <taxon>Liliopsida</taxon>
        <taxon>Poales</taxon>
        <taxon>Bromeliaceae</taxon>
        <taxon>Bromelioideae</taxon>
        <taxon>Ananas</taxon>
    </lineage>
</organism>
<evidence type="ECO:0000256" key="1">
    <source>
        <dbReference type="SAM" id="MobiDB-lite"/>
    </source>
</evidence>
<protein>
    <submittedName>
        <fullName evidence="3">Predicted GPI-anchored protein 58</fullName>
    </submittedName>
</protein>